<evidence type="ECO:0000259" key="2">
    <source>
        <dbReference type="Pfam" id="PF13439"/>
    </source>
</evidence>
<accession>A0A1F6NQC7</accession>
<evidence type="ECO:0000313" key="3">
    <source>
        <dbReference type="EMBL" id="OGH85973.1"/>
    </source>
</evidence>
<name>A0A1F6NQC7_9BACT</name>
<organism evidence="3 4">
    <name type="scientific">Candidatus Magasanikbacteria bacterium RIFOXYC12_FULL_33_11</name>
    <dbReference type="NCBI Taxonomy" id="1798701"/>
    <lineage>
        <taxon>Bacteria</taxon>
        <taxon>Candidatus Magasanikiibacteriota</taxon>
    </lineage>
</organism>
<dbReference type="Proteomes" id="UP000178349">
    <property type="component" value="Unassembled WGS sequence"/>
</dbReference>
<feature type="domain" description="Glycosyl transferase family 1" evidence="1">
    <location>
        <begin position="227"/>
        <end position="364"/>
    </location>
</feature>
<comment type="caution">
    <text evidence="3">The sequence shown here is derived from an EMBL/GenBank/DDBJ whole genome shotgun (WGS) entry which is preliminary data.</text>
</comment>
<gene>
    <name evidence="3" type="ORF">A2493_00325</name>
</gene>
<dbReference type="Pfam" id="PF13439">
    <property type="entry name" value="Glyco_transf_4"/>
    <property type="match status" value="1"/>
</dbReference>
<protein>
    <recommendedName>
        <fullName evidence="5">Glycosyltransferase subfamily 4-like N-terminal domain-containing protein</fullName>
    </recommendedName>
</protein>
<dbReference type="InterPro" id="IPR001296">
    <property type="entry name" value="Glyco_trans_1"/>
</dbReference>
<evidence type="ECO:0000259" key="1">
    <source>
        <dbReference type="Pfam" id="PF00534"/>
    </source>
</evidence>
<dbReference type="InterPro" id="IPR028098">
    <property type="entry name" value="Glyco_trans_4-like_N"/>
</dbReference>
<dbReference type="GO" id="GO:0016757">
    <property type="term" value="F:glycosyltransferase activity"/>
    <property type="evidence" value="ECO:0007669"/>
    <property type="project" value="InterPro"/>
</dbReference>
<dbReference type="Gene3D" id="3.40.50.2000">
    <property type="entry name" value="Glycogen Phosphorylase B"/>
    <property type="match status" value="2"/>
</dbReference>
<dbReference type="EMBL" id="MFQW01000033">
    <property type="protein sequence ID" value="OGH85973.1"/>
    <property type="molecule type" value="Genomic_DNA"/>
</dbReference>
<dbReference type="PANTHER" id="PTHR45947:SF13">
    <property type="entry name" value="TRANSFERASE"/>
    <property type="match status" value="1"/>
</dbReference>
<proteinExistence type="predicted"/>
<dbReference type="SUPFAM" id="SSF53756">
    <property type="entry name" value="UDP-Glycosyltransferase/glycogen phosphorylase"/>
    <property type="match status" value="1"/>
</dbReference>
<evidence type="ECO:0008006" key="5">
    <source>
        <dbReference type="Google" id="ProtNLM"/>
    </source>
</evidence>
<reference evidence="3 4" key="1">
    <citation type="journal article" date="2016" name="Nat. Commun.">
        <title>Thousands of microbial genomes shed light on interconnected biogeochemical processes in an aquifer system.</title>
        <authorList>
            <person name="Anantharaman K."/>
            <person name="Brown C.T."/>
            <person name="Hug L.A."/>
            <person name="Sharon I."/>
            <person name="Castelle C.J."/>
            <person name="Probst A.J."/>
            <person name="Thomas B.C."/>
            <person name="Singh A."/>
            <person name="Wilkins M.J."/>
            <person name="Karaoz U."/>
            <person name="Brodie E.L."/>
            <person name="Williams K.H."/>
            <person name="Hubbard S.S."/>
            <person name="Banfield J.F."/>
        </authorList>
    </citation>
    <scope>NUCLEOTIDE SEQUENCE [LARGE SCALE GENOMIC DNA]</scope>
</reference>
<feature type="domain" description="Glycosyltransferase subfamily 4-like N-terminal" evidence="2">
    <location>
        <begin position="14"/>
        <end position="212"/>
    </location>
</feature>
<sequence>MKILLVNKYWYIRGGSERVVFATKEILEKNGHEVAVFGMKNDKNIVENDYFIDEIDYKKISAWKKFVLGFKIIYNKDAKKKFASLVEDFKPDVIHFHNIYHQLSFSIFDVVKKKKIPSVLTLHDYKMISPNYNLFHHGKLDESSCGRNYYKCLLKNCMENFVESFLVTCEAYFRKWKKWNDVVSVYISPSIFLKNKFLSVGFQNLIEVISNPLVDLKSEVDLSVGQYVLYMGRLSEEKGVTLFLDFAKKLPHINFKMVGEGPLKKILEKSIAKDNIINIELLGYQTGDVLDNIIKKSKFLVMPSQWFENYALSVLEAHVLGKVVLASDLGGLSEMMPKEMLVNHGDINLWVEKITEWFNKNEKELIKIEKGLRDNVREENNIDSYYQHLTEVYKKILL</sequence>
<evidence type="ECO:0000313" key="4">
    <source>
        <dbReference type="Proteomes" id="UP000178349"/>
    </source>
</evidence>
<dbReference type="InterPro" id="IPR050194">
    <property type="entry name" value="Glycosyltransferase_grp1"/>
</dbReference>
<dbReference type="AlphaFoldDB" id="A0A1F6NQC7"/>
<dbReference type="PANTHER" id="PTHR45947">
    <property type="entry name" value="SULFOQUINOVOSYL TRANSFERASE SQD2"/>
    <property type="match status" value="1"/>
</dbReference>
<dbReference type="Pfam" id="PF00534">
    <property type="entry name" value="Glycos_transf_1"/>
    <property type="match status" value="1"/>
</dbReference>